<reference evidence="2 3" key="1">
    <citation type="journal article" date="2021" name="Nat. Plants">
        <title>The Taxus genome provides insights into paclitaxel biosynthesis.</title>
        <authorList>
            <person name="Xiong X."/>
            <person name="Gou J."/>
            <person name="Liao Q."/>
            <person name="Li Y."/>
            <person name="Zhou Q."/>
            <person name="Bi G."/>
            <person name="Li C."/>
            <person name="Du R."/>
            <person name="Wang X."/>
            <person name="Sun T."/>
            <person name="Guo L."/>
            <person name="Liang H."/>
            <person name="Lu P."/>
            <person name="Wu Y."/>
            <person name="Zhang Z."/>
            <person name="Ro D.K."/>
            <person name="Shang Y."/>
            <person name="Huang S."/>
            <person name="Yan J."/>
        </authorList>
    </citation>
    <scope>NUCLEOTIDE SEQUENCE [LARGE SCALE GENOMIC DNA]</scope>
    <source>
        <strain evidence="2">Ta-2019</strain>
    </source>
</reference>
<keyword evidence="3" id="KW-1185">Reference proteome</keyword>
<evidence type="ECO:0000259" key="1">
    <source>
        <dbReference type="PROSITE" id="PS50879"/>
    </source>
</evidence>
<dbReference type="PROSITE" id="PS50879">
    <property type="entry name" value="RNASE_H_1"/>
    <property type="match status" value="1"/>
</dbReference>
<dbReference type="Gene3D" id="2.40.70.10">
    <property type="entry name" value="Acid Proteases"/>
    <property type="match status" value="1"/>
</dbReference>
<evidence type="ECO:0000313" key="2">
    <source>
        <dbReference type="EMBL" id="KAH9327804.1"/>
    </source>
</evidence>
<accession>A0AA38GQU2</accession>
<dbReference type="SUPFAM" id="SSF50630">
    <property type="entry name" value="Acid proteases"/>
    <property type="match status" value="1"/>
</dbReference>
<dbReference type="AlphaFoldDB" id="A0AA38GQU2"/>
<dbReference type="InterPro" id="IPR002156">
    <property type="entry name" value="RNaseH_domain"/>
</dbReference>
<dbReference type="GO" id="GO:0004523">
    <property type="term" value="F:RNA-DNA hybrid ribonuclease activity"/>
    <property type="evidence" value="ECO:0007669"/>
    <property type="project" value="InterPro"/>
</dbReference>
<dbReference type="SUPFAM" id="SSF53098">
    <property type="entry name" value="Ribonuclease H-like"/>
    <property type="match status" value="1"/>
</dbReference>
<feature type="domain" description="RNase H type-1" evidence="1">
    <location>
        <begin position="263"/>
        <end position="392"/>
    </location>
</feature>
<dbReference type="InterPro" id="IPR036397">
    <property type="entry name" value="RNaseH_sf"/>
</dbReference>
<dbReference type="PANTHER" id="PTHR48475">
    <property type="entry name" value="RIBONUCLEASE H"/>
    <property type="match status" value="1"/>
</dbReference>
<dbReference type="InterPro" id="IPR012337">
    <property type="entry name" value="RNaseH-like_sf"/>
</dbReference>
<gene>
    <name evidence="2" type="ORF">KI387_043738</name>
</gene>
<dbReference type="GO" id="GO:0003676">
    <property type="term" value="F:nucleic acid binding"/>
    <property type="evidence" value="ECO:0007669"/>
    <property type="project" value="InterPro"/>
</dbReference>
<dbReference type="InterPro" id="IPR021109">
    <property type="entry name" value="Peptidase_aspartic_dom_sf"/>
</dbReference>
<dbReference type="EMBL" id="JAHRHJ020000002">
    <property type="protein sequence ID" value="KAH9327804.1"/>
    <property type="molecule type" value="Genomic_DNA"/>
</dbReference>
<name>A0AA38GQU2_TAXCH</name>
<comment type="caution">
    <text evidence="2">The sequence shown here is derived from an EMBL/GenBank/DDBJ whole genome shotgun (WGS) entry which is preliminary data.</text>
</comment>
<evidence type="ECO:0000313" key="3">
    <source>
        <dbReference type="Proteomes" id="UP000824469"/>
    </source>
</evidence>
<protein>
    <recommendedName>
        <fullName evidence="1">RNase H type-1 domain-containing protein</fullName>
    </recommendedName>
</protein>
<dbReference type="Proteomes" id="UP000824469">
    <property type="component" value="Unassembled WGS sequence"/>
</dbReference>
<proteinExistence type="predicted"/>
<dbReference type="PANTHER" id="PTHR48475:SF1">
    <property type="entry name" value="RNASE H TYPE-1 DOMAIN-CONTAINING PROTEIN"/>
    <property type="match status" value="1"/>
</dbReference>
<dbReference type="CDD" id="cd09279">
    <property type="entry name" value="RNase_HI_like"/>
    <property type="match status" value="1"/>
</dbReference>
<dbReference type="Pfam" id="PF13456">
    <property type="entry name" value="RVT_3"/>
    <property type="match status" value="1"/>
</dbReference>
<organism evidence="2 3">
    <name type="scientific">Taxus chinensis</name>
    <name type="common">Chinese yew</name>
    <name type="synonym">Taxus wallichiana var. chinensis</name>
    <dbReference type="NCBI Taxonomy" id="29808"/>
    <lineage>
        <taxon>Eukaryota</taxon>
        <taxon>Viridiplantae</taxon>
        <taxon>Streptophyta</taxon>
        <taxon>Embryophyta</taxon>
        <taxon>Tracheophyta</taxon>
        <taxon>Spermatophyta</taxon>
        <taxon>Pinopsida</taxon>
        <taxon>Pinidae</taxon>
        <taxon>Conifers II</taxon>
        <taxon>Cupressales</taxon>
        <taxon>Taxaceae</taxon>
        <taxon>Taxus</taxon>
    </lineage>
</organism>
<sequence length="476" mass="53181">MPTDAEIARRRDPALHLQVWVYNNYVKWAMVDDGAAVNIVSFSFLQKLGYGEKNCSTTRNTLRGYDSLKATSIGTIIFPVTLGPKTILTEFYIIDRETYYNMILGRPWIHRMKAIPSTLFQEVRFLHLGKVFVAKGDPKPFDLHLANLKKRPSVPSKFELPTNQLNKPTDPKPEEKLVPMTDLEIISIAKTTPTPKDKTKETVSLGTTVKIVELIEQDSPMFLPFDSVGIGYSLGVGSLPTEDLCMVEVECANVANTPTSILPTKYWTLHFNGAKCRYGAGAGIILTSPEEKVLPFAFKLNFECTNNDAEYEALLLGLTLAKRIGVNNIRVLGDSQLVTNQASKVYETKVKHLQLYKEAVLNLSKEFNFISIEAIPREKNLLADLIATSTSRFTPSNELEDTQFMVSIRDEPLIKITTNPLSSGSESTTPDHVDNNMATLEYLNAYAALHLSYHMLDLSLIPHSSSYFGNPVMDHP</sequence>
<dbReference type="Gene3D" id="3.30.420.10">
    <property type="entry name" value="Ribonuclease H-like superfamily/Ribonuclease H"/>
    <property type="match status" value="1"/>
</dbReference>
<dbReference type="CDD" id="cd00303">
    <property type="entry name" value="retropepsin_like"/>
    <property type="match status" value="1"/>
</dbReference>